<comment type="function">
    <text evidence="10">Pyrophosphatase that catalyzes the hydrolysis of nucleoside triphosphates to their monophosphate derivatives, with a high preference for the non-canonical purine nucleotides XTP (xanthosine triphosphate), dITP (deoxyinosine triphosphate) and ITP. Seems to function as a house-cleaning enzyme that removes non-canonical purine nucleotides from the nucleotide pool, thus preventing their incorporation into DNA/RNA and avoiding chromosomal lesions.</text>
</comment>
<protein>
    <recommendedName>
        <fullName evidence="10">dITP/XTP pyrophosphatase</fullName>
        <ecNumber evidence="10">3.6.1.66</ecNumber>
    </recommendedName>
    <alternativeName>
        <fullName evidence="10">Non-canonical purine NTP pyrophosphatase</fullName>
    </alternativeName>
    <alternativeName>
        <fullName evidence="10">Non-standard purine NTP pyrophosphatase</fullName>
    </alternativeName>
    <alternativeName>
        <fullName evidence="10">Nucleoside-triphosphate diphosphatase</fullName>
    </alternativeName>
    <alternativeName>
        <fullName evidence="10">Nucleoside-triphosphate pyrophosphatase</fullName>
        <shortName evidence="10">NTPase</shortName>
    </alternativeName>
</protein>
<keyword evidence="4 10" id="KW-0547">Nucleotide-binding</keyword>
<keyword evidence="6 10" id="KW-0460">Magnesium</keyword>
<dbReference type="FunFam" id="3.90.950.10:FF:000001">
    <property type="entry name" value="dITP/XTP pyrophosphatase"/>
    <property type="match status" value="1"/>
</dbReference>
<feature type="binding site" evidence="10">
    <location>
        <begin position="149"/>
        <end position="152"/>
    </location>
    <ligand>
        <name>substrate</name>
    </ligand>
</feature>
<name>A0A9D1MXF8_9BACT</name>
<evidence type="ECO:0000256" key="5">
    <source>
        <dbReference type="ARBA" id="ARBA00022801"/>
    </source>
</evidence>
<comment type="catalytic activity">
    <reaction evidence="9 10">
        <text>XTP + H2O = XMP + diphosphate + H(+)</text>
        <dbReference type="Rhea" id="RHEA:28610"/>
        <dbReference type="ChEBI" id="CHEBI:15377"/>
        <dbReference type="ChEBI" id="CHEBI:15378"/>
        <dbReference type="ChEBI" id="CHEBI:33019"/>
        <dbReference type="ChEBI" id="CHEBI:57464"/>
        <dbReference type="ChEBI" id="CHEBI:61314"/>
        <dbReference type="EC" id="3.6.1.66"/>
    </reaction>
</comment>
<feature type="active site" description="Proton acceptor" evidence="10">
    <location>
        <position position="70"/>
    </location>
</feature>
<dbReference type="GO" id="GO:0000166">
    <property type="term" value="F:nucleotide binding"/>
    <property type="evidence" value="ECO:0007669"/>
    <property type="project" value="UniProtKB-KW"/>
</dbReference>
<dbReference type="EMBL" id="DVOC01000054">
    <property type="protein sequence ID" value="HIU90967.1"/>
    <property type="molecule type" value="Genomic_DNA"/>
</dbReference>
<evidence type="ECO:0000256" key="3">
    <source>
        <dbReference type="ARBA" id="ARBA00022723"/>
    </source>
</evidence>
<dbReference type="InterPro" id="IPR029001">
    <property type="entry name" value="ITPase-like_fam"/>
</dbReference>
<dbReference type="GO" id="GO:0005829">
    <property type="term" value="C:cytosol"/>
    <property type="evidence" value="ECO:0007669"/>
    <property type="project" value="TreeGrafter"/>
</dbReference>
<dbReference type="EC" id="3.6.1.66" evidence="10"/>
<dbReference type="PANTHER" id="PTHR11067:SF9">
    <property type="entry name" value="INOSINE TRIPHOSPHATE PYROPHOSPHATASE"/>
    <property type="match status" value="1"/>
</dbReference>
<evidence type="ECO:0000256" key="10">
    <source>
        <dbReference type="HAMAP-Rule" id="MF_01405"/>
    </source>
</evidence>
<dbReference type="PANTHER" id="PTHR11067">
    <property type="entry name" value="INOSINE TRIPHOSPHATE PYROPHOSPHATASE/HAM1 PROTEIN"/>
    <property type="match status" value="1"/>
</dbReference>
<dbReference type="Proteomes" id="UP000886852">
    <property type="component" value="Unassembled WGS sequence"/>
</dbReference>
<dbReference type="InterPro" id="IPR002637">
    <property type="entry name" value="RdgB/HAM1"/>
</dbReference>
<dbReference type="SUPFAM" id="SSF52972">
    <property type="entry name" value="ITPase-like"/>
    <property type="match status" value="1"/>
</dbReference>
<dbReference type="InterPro" id="IPR020922">
    <property type="entry name" value="dITP/XTP_pyrophosphatase"/>
</dbReference>
<dbReference type="Pfam" id="PF01725">
    <property type="entry name" value="Ham1p_like"/>
    <property type="match status" value="1"/>
</dbReference>
<evidence type="ECO:0000256" key="2">
    <source>
        <dbReference type="ARBA" id="ARBA00011738"/>
    </source>
</evidence>
<dbReference type="GO" id="GO:0017111">
    <property type="term" value="F:ribonucleoside triphosphate phosphatase activity"/>
    <property type="evidence" value="ECO:0007669"/>
    <property type="project" value="InterPro"/>
</dbReference>
<dbReference type="HAMAP" id="MF_01405">
    <property type="entry name" value="Non_canon_purine_NTPase"/>
    <property type="match status" value="1"/>
</dbReference>
<evidence type="ECO:0000256" key="4">
    <source>
        <dbReference type="ARBA" id="ARBA00022741"/>
    </source>
</evidence>
<dbReference type="GO" id="GO:0009117">
    <property type="term" value="P:nucleotide metabolic process"/>
    <property type="evidence" value="ECO:0007669"/>
    <property type="project" value="UniProtKB-KW"/>
</dbReference>
<evidence type="ECO:0000313" key="13">
    <source>
        <dbReference type="Proteomes" id="UP000886852"/>
    </source>
</evidence>
<dbReference type="Gene3D" id="3.90.950.10">
    <property type="match status" value="1"/>
</dbReference>
<keyword evidence="3 10" id="KW-0479">Metal-binding</keyword>
<sequence length="190" mass="20600">MKRKIVAATNNAHKLAEIKSILQDKFDVISLDEAGIRCDPQENGETFLHNALIKAHAAAEFTPLPVLADDTGLCVDALDGAPGVNSARFAGDHDDAANRKKLLELLKGKSRKAHFTCVVALLYPDGKILCATGEAHGRILEEQRGEGGFGYDSLFFSDDLGMTFAEATEEEKNSVSHRGNALKNLLQMLH</sequence>
<dbReference type="GO" id="GO:0035870">
    <property type="term" value="F:dITP diphosphatase activity"/>
    <property type="evidence" value="ECO:0007669"/>
    <property type="project" value="UniProtKB-UniRule"/>
</dbReference>
<evidence type="ECO:0000256" key="1">
    <source>
        <dbReference type="ARBA" id="ARBA00008023"/>
    </source>
</evidence>
<comment type="catalytic activity">
    <reaction evidence="10">
        <text>ITP + H2O = IMP + diphosphate + H(+)</text>
        <dbReference type="Rhea" id="RHEA:29399"/>
        <dbReference type="ChEBI" id="CHEBI:15377"/>
        <dbReference type="ChEBI" id="CHEBI:15378"/>
        <dbReference type="ChEBI" id="CHEBI:33019"/>
        <dbReference type="ChEBI" id="CHEBI:58053"/>
        <dbReference type="ChEBI" id="CHEBI:61402"/>
        <dbReference type="EC" id="3.6.1.66"/>
    </reaction>
</comment>
<proteinExistence type="inferred from homology"/>
<evidence type="ECO:0000256" key="7">
    <source>
        <dbReference type="ARBA" id="ARBA00023080"/>
    </source>
</evidence>
<feature type="binding site" evidence="10">
    <location>
        <position position="71"/>
    </location>
    <ligand>
        <name>substrate</name>
    </ligand>
</feature>
<comment type="cofactor">
    <cofactor evidence="10">
        <name>Mg(2+)</name>
        <dbReference type="ChEBI" id="CHEBI:18420"/>
    </cofactor>
    <text evidence="10">Binds 1 Mg(2+) ion per subunit.</text>
</comment>
<reference evidence="12" key="2">
    <citation type="journal article" date="2021" name="PeerJ">
        <title>Extensive microbial diversity within the chicken gut microbiome revealed by metagenomics and culture.</title>
        <authorList>
            <person name="Gilroy R."/>
            <person name="Ravi A."/>
            <person name="Getino M."/>
            <person name="Pursley I."/>
            <person name="Horton D.L."/>
            <person name="Alikhan N.F."/>
            <person name="Baker D."/>
            <person name="Gharbi K."/>
            <person name="Hall N."/>
            <person name="Watson M."/>
            <person name="Adriaenssens E.M."/>
            <person name="Foster-Nyarko E."/>
            <person name="Jarju S."/>
            <person name="Secka A."/>
            <person name="Antonio M."/>
            <person name="Oren A."/>
            <person name="Chaudhuri R.R."/>
            <person name="La Ragione R."/>
            <person name="Hildebrand F."/>
            <person name="Pallen M.J."/>
        </authorList>
    </citation>
    <scope>NUCLEOTIDE SEQUENCE</scope>
    <source>
        <strain evidence="12">ChiHjej12B11-7776</strain>
    </source>
</reference>
<dbReference type="AlphaFoldDB" id="A0A9D1MXF8"/>
<evidence type="ECO:0000256" key="11">
    <source>
        <dbReference type="RuleBase" id="RU003781"/>
    </source>
</evidence>
<comment type="similarity">
    <text evidence="1 10 11">Belongs to the HAM1 NTPase family.</text>
</comment>
<keyword evidence="5 10" id="KW-0378">Hydrolase</keyword>
<gene>
    <name evidence="12" type="primary">rdgB</name>
    <name evidence="12" type="ORF">IAC72_03015</name>
</gene>
<evidence type="ECO:0000256" key="8">
    <source>
        <dbReference type="ARBA" id="ARBA00051875"/>
    </source>
</evidence>
<evidence type="ECO:0000256" key="9">
    <source>
        <dbReference type="ARBA" id="ARBA00052017"/>
    </source>
</evidence>
<dbReference type="CDD" id="cd00515">
    <property type="entry name" value="HAM1"/>
    <property type="match status" value="1"/>
</dbReference>
<comment type="catalytic activity">
    <reaction evidence="8 10">
        <text>dITP + H2O = dIMP + diphosphate + H(+)</text>
        <dbReference type="Rhea" id="RHEA:28342"/>
        <dbReference type="ChEBI" id="CHEBI:15377"/>
        <dbReference type="ChEBI" id="CHEBI:15378"/>
        <dbReference type="ChEBI" id="CHEBI:33019"/>
        <dbReference type="ChEBI" id="CHEBI:61194"/>
        <dbReference type="ChEBI" id="CHEBI:61382"/>
        <dbReference type="EC" id="3.6.1.66"/>
    </reaction>
</comment>
<dbReference type="GO" id="GO:0036220">
    <property type="term" value="F:ITP diphosphatase activity"/>
    <property type="evidence" value="ECO:0007669"/>
    <property type="project" value="UniProtKB-UniRule"/>
</dbReference>
<evidence type="ECO:0000256" key="6">
    <source>
        <dbReference type="ARBA" id="ARBA00022842"/>
    </source>
</evidence>
<comment type="subunit">
    <text evidence="2 10">Homodimer.</text>
</comment>
<feature type="binding site" evidence="10">
    <location>
        <position position="172"/>
    </location>
    <ligand>
        <name>substrate</name>
    </ligand>
</feature>
<organism evidence="12 13">
    <name type="scientific">Candidatus Fimimonas merdipullorum</name>
    <dbReference type="NCBI Taxonomy" id="2840822"/>
    <lineage>
        <taxon>Bacteria</taxon>
        <taxon>Pseudomonadati</taxon>
        <taxon>Myxococcota</taxon>
        <taxon>Myxococcia</taxon>
        <taxon>Myxococcales</taxon>
        <taxon>Cystobacterineae</taxon>
        <taxon>Myxococcaceae</taxon>
        <taxon>Myxococcaceae incertae sedis</taxon>
        <taxon>Candidatus Fimimonas</taxon>
    </lineage>
</organism>
<feature type="binding site" evidence="10">
    <location>
        <begin position="177"/>
        <end position="178"/>
    </location>
    <ligand>
        <name>substrate</name>
    </ligand>
</feature>
<reference evidence="12" key="1">
    <citation type="submission" date="2020-10" db="EMBL/GenBank/DDBJ databases">
        <authorList>
            <person name="Gilroy R."/>
        </authorList>
    </citation>
    <scope>NUCLEOTIDE SEQUENCE</scope>
    <source>
        <strain evidence="12">ChiHjej12B11-7776</strain>
    </source>
</reference>
<dbReference type="GO" id="GO:0009146">
    <property type="term" value="P:purine nucleoside triphosphate catabolic process"/>
    <property type="evidence" value="ECO:0007669"/>
    <property type="project" value="UniProtKB-UniRule"/>
</dbReference>
<accession>A0A9D1MXF8</accession>
<keyword evidence="7 10" id="KW-0546">Nucleotide metabolism</keyword>
<comment type="caution">
    <text evidence="10">Lacks conserved residue(s) required for the propagation of feature annotation.</text>
</comment>
<feature type="binding site" evidence="10">
    <location>
        <begin position="9"/>
        <end position="14"/>
    </location>
    <ligand>
        <name>substrate</name>
    </ligand>
</feature>
<feature type="binding site" evidence="10">
    <location>
        <position position="70"/>
    </location>
    <ligand>
        <name>Mg(2+)</name>
        <dbReference type="ChEBI" id="CHEBI:18420"/>
    </ligand>
</feature>
<dbReference type="NCBIfam" id="TIGR00042">
    <property type="entry name" value="RdgB/HAM1 family non-canonical purine NTP pyrophosphatase"/>
    <property type="match status" value="1"/>
</dbReference>
<comment type="caution">
    <text evidence="12">The sequence shown here is derived from an EMBL/GenBank/DDBJ whole genome shotgun (WGS) entry which is preliminary data.</text>
</comment>
<evidence type="ECO:0000313" key="12">
    <source>
        <dbReference type="EMBL" id="HIU90967.1"/>
    </source>
</evidence>
<dbReference type="GO" id="GO:0046872">
    <property type="term" value="F:metal ion binding"/>
    <property type="evidence" value="ECO:0007669"/>
    <property type="project" value="UniProtKB-KW"/>
</dbReference>
<dbReference type="GO" id="GO:0036222">
    <property type="term" value="F:XTP diphosphatase activity"/>
    <property type="evidence" value="ECO:0007669"/>
    <property type="project" value="UniProtKB-UniRule"/>
</dbReference>